<dbReference type="InterPro" id="IPR012382">
    <property type="entry name" value="CobI/CbiL"/>
</dbReference>
<dbReference type="GO" id="GO:0030788">
    <property type="term" value="F:precorrin-2 C20-methyltransferase activity"/>
    <property type="evidence" value="ECO:0007669"/>
    <property type="project" value="UniProtKB-EC"/>
</dbReference>
<reference evidence="9" key="2">
    <citation type="submission" date="2021-04" db="EMBL/GenBank/DDBJ databases">
        <authorList>
            <person name="Gilroy R."/>
        </authorList>
    </citation>
    <scope>NUCLEOTIDE SEQUENCE</scope>
    <source>
        <strain evidence="9">ChiW4-1371</strain>
    </source>
</reference>
<evidence type="ECO:0000256" key="1">
    <source>
        <dbReference type="ARBA" id="ARBA00004953"/>
    </source>
</evidence>
<dbReference type="Gene3D" id="3.30.950.10">
    <property type="entry name" value="Methyltransferase, Cobalt-precorrin-4 Transmethylase, Domain 2"/>
    <property type="match status" value="1"/>
</dbReference>
<comment type="caution">
    <text evidence="9">The sequence shown here is derived from an EMBL/GenBank/DDBJ whole genome shotgun (WGS) entry which is preliminary data.</text>
</comment>
<comment type="similarity">
    <text evidence="2 7">Belongs to the precorrin methyltransferase family.</text>
</comment>
<dbReference type="EC" id="2.1.1.130" evidence="9"/>
<evidence type="ECO:0000259" key="8">
    <source>
        <dbReference type="Pfam" id="PF00590"/>
    </source>
</evidence>
<dbReference type="Pfam" id="PF00590">
    <property type="entry name" value="TP_methylase"/>
    <property type="match status" value="1"/>
</dbReference>
<dbReference type="PANTHER" id="PTHR43467:SF2">
    <property type="entry name" value="COBALT-PRECORRIN-2 C(20)-METHYLTRANSFERASE"/>
    <property type="match status" value="1"/>
</dbReference>
<dbReference type="GO" id="GO:0032259">
    <property type="term" value="P:methylation"/>
    <property type="evidence" value="ECO:0007669"/>
    <property type="project" value="UniProtKB-KW"/>
</dbReference>
<dbReference type="InterPro" id="IPR006364">
    <property type="entry name" value="CobI/CbiL/CobIJ_dom"/>
</dbReference>
<dbReference type="CDD" id="cd11645">
    <property type="entry name" value="Precorrin_2_C20_MT"/>
    <property type="match status" value="1"/>
</dbReference>
<keyword evidence="6" id="KW-0949">S-adenosyl-L-methionine</keyword>
<dbReference type="GO" id="GO:0009236">
    <property type="term" value="P:cobalamin biosynthetic process"/>
    <property type="evidence" value="ECO:0007669"/>
    <property type="project" value="UniProtKB-UniRule"/>
</dbReference>
<evidence type="ECO:0000256" key="6">
    <source>
        <dbReference type="ARBA" id="ARBA00022691"/>
    </source>
</evidence>
<sequence>MKKGILYGVGIGPGDKELLTLKAVKTLESADVIALPDSLSSKNRAYEIIKDYINGKEIIYCTMPMTKDKEHLEKSHNESAEKIIKYLDMGKNTAFATLGDPSIYSTYMYIHRIIENKGYEVCMVPGVTSFCASAARLNMSLSDGSEPLIIIPASYKDNKELLRMDCNKVLMKSGKNISKVKEEINQCGLTDKTYMVENCGMENEKIYKDFNQVGEESSYFSLIIVKR</sequence>
<reference evidence="9" key="1">
    <citation type="journal article" date="2021" name="PeerJ">
        <title>Extensive microbial diversity within the chicken gut microbiome revealed by metagenomics and culture.</title>
        <authorList>
            <person name="Gilroy R."/>
            <person name="Ravi A."/>
            <person name="Getino M."/>
            <person name="Pursley I."/>
            <person name="Horton D.L."/>
            <person name="Alikhan N.F."/>
            <person name="Baker D."/>
            <person name="Gharbi K."/>
            <person name="Hall N."/>
            <person name="Watson M."/>
            <person name="Adriaenssens E.M."/>
            <person name="Foster-Nyarko E."/>
            <person name="Jarju S."/>
            <person name="Secka A."/>
            <person name="Antonio M."/>
            <person name="Oren A."/>
            <person name="Chaudhuri R.R."/>
            <person name="La Ragione R."/>
            <person name="Hildebrand F."/>
            <person name="Pallen M.J."/>
        </authorList>
    </citation>
    <scope>NUCLEOTIDE SEQUENCE</scope>
    <source>
        <strain evidence="9">ChiW4-1371</strain>
    </source>
</reference>
<proteinExistence type="inferred from homology"/>
<dbReference type="EMBL" id="DXAQ01000163">
    <property type="protein sequence ID" value="HIZ90458.1"/>
    <property type="molecule type" value="Genomic_DNA"/>
</dbReference>
<dbReference type="InterPro" id="IPR014776">
    <property type="entry name" value="4pyrrole_Mease_sub2"/>
</dbReference>
<protein>
    <submittedName>
        <fullName evidence="9">Precorrin-2 C(20)-methyltransferase</fullName>
        <ecNumber evidence="9">2.1.1.130</ecNumber>
    </submittedName>
</protein>
<dbReference type="SUPFAM" id="SSF53790">
    <property type="entry name" value="Tetrapyrrole methylase"/>
    <property type="match status" value="1"/>
</dbReference>
<organism evidence="9 10">
    <name type="scientific">Candidatus Mucispirillum faecigallinarum</name>
    <dbReference type="NCBI Taxonomy" id="2838699"/>
    <lineage>
        <taxon>Bacteria</taxon>
        <taxon>Pseudomonadati</taxon>
        <taxon>Deferribacterota</taxon>
        <taxon>Deferribacteres</taxon>
        <taxon>Deferribacterales</taxon>
        <taxon>Mucispirillaceae</taxon>
        <taxon>Mucispirillum</taxon>
    </lineage>
</organism>
<evidence type="ECO:0000313" key="10">
    <source>
        <dbReference type="Proteomes" id="UP000824176"/>
    </source>
</evidence>
<dbReference type="Gene3D" id="3.40.1010.10">
    <property type="entry name" value="Cobalt-precorrin-4 Transmethylase, Domain 1"/>
    <property type="match status" value="1"/>
</dbReference>
<dbReference type="PIRSF" id="PIRSF036427">
    <property type="entry name" value="Precrrn-2_mtase"/>
    <property type="match status" value="1"/>
</dbReference>
<accession>A0A9D2KDW5</accession>
<dbReference type="PANTHER" id="PTHR43467">
    <property type="entry name" value="COBALT-PRECORRIN-2 C(20)-METHYLTRANSFERASE"/>
    <property type="match status" value="1"/>
</dbReference>
<evidence type="ECO:0000256" key="5">
    <source>
        <dbReference type="ARBA" id="ARBA00022679"/>
    </source>
</evidence>
<comment type="pathway">
    <text evidence="1">Cofactor biosynthesis; adenosylcobalamin biosynthesis.</text>
</comment>
<gene>
    <name evidence="9" type="primary">cobI</name>
    <name evidence="9" type="ORF">H9804_10980</name>
</gene>
<keyword evidence="3" id="KW-0169">Cobalamin biosynthesis</keyword>
<dbReference type="InterPro" id="IPR035996">
    <property type="entry name" value="4pyrrol_Methylase_sf"/>
</dbReference>
<evidence type="ECO:0000256" key="3">
    <source>
        <dbReference type="ARBA" id="ARBA00022573"/>
    </source>
</evidence>
<name>A0A9D2KDW5_9BACT</name>
<evidence type="ECO:0000313" key="9">
    <source>
        <dbReference type="EMBL" id="HIZ90458.1"/>
    </source>
</evidence>
<dbReference type="AlphaFoldDB" id="A0A9D2KDW5"/>
<dbReference type="InterPro" id="IPR000878">
    <property type="entry name" value="4pyrrol_Mease"/>
</dbReference>
<evidence type="ECO:0000256" key="2">
    <source>
        <dbReference type="ARBA" id="ARBA00005879"/>
    </source>
</evidence>
<feature type="domain" description="Tetrapyrrole methylase" evidence="8">
    <location>
        <begin position="6"/>
        <end position="208"/>
    </location>
</feature>
<evidence type="ECO:0000256" key="4">
    <source>
        <dbReference type="ARBA" id="ARBA00022603"/>
    </source>
</evidence>
<keyword evidence="4 9" id="KW-0489">Methyltransferase</keyword>
<dbReference type="InterPro" id="IPR014777">
    <property type="entry name" value="4pyrrole_Mease_sub1"/>
</dbReference>
<dbReference type="NCBIfam" id="TIGR01467">
    <property type="entry name" value="cobI_cbiL"/>
    <property type="match status" value="1"/>
</dbReference>
<evidence type="ECO:0000256" key="7">
    <source>
        <dbReference type="PIRNR" id="PIRNR036427"/>
    </source>
</evidence>
<keyword evidence="5 9" id="KW-0808">Transferase</keyword>
<dbReference type="Proteomes" id="UP000824176">
    <property type="component" value="Unassembled WGS sequence"/>
</dbReference>